<organism evidence="6 7">
    <name type="scientific">Papillibacter cinnamivorans DSM 12816</name>
    <dbReference type="NCBI Taxonomy" id="1122930"/>
    <lineage>
        <taxon>Bacteria</taxon>
        <taxon>Bacillati</taxon>
        <taxon>Bacillota</taxon>
        <taxon>Clostridia</taxon>
        <taxon>Eubacteriales</taxon>
        <taxon>Oscillospiraceae</taxon>
        <taxon>Papillibacter</taxon>
    </lineage>
</organism>
<evidence type="ECO:0000313" key="6">
    <source>
        <dbReference type="EMBL" id="SMC54614.1"/>
    </source>
</evidence>
<dbReference type="SUPFAM" id="SSF102114">
    <property type="entry name" value="Radical SAM enzymes"/>
    <property type="match status" value="1"/>
</dbReference>
<dbReference type="CDD" id="cd01335">
    <property type="entry name" value="Radical_SAM"/>
    <property type="match status" value="1"/>
</dbReference>
<dbReference type="PANTHER" id="PTHR13932">
    <property type="entry name" value="COPROPORPHYRINIGEN III OXIDASE"/>
    <property type="match status" value="1"/>
</dbReference>
<dbReference type="PROSITE" id="PS51918">
    <property type="entry name" value="RADICAL_SAM"/>
    <property type="match status" value="1"/>
</dbReference>
<dbReference type="InterPro" id="IPR023995">
    <property type="entry name" value="HemZ"/>
</dbReference>
<dbReference type="NCBIfam" id="TIGR03994">
    <property type="entry name" value="rSAM_HemZ"/>
    <property type="match status" value="1"/>
</dbReference>
<evidence type="ECO:0000256" key="2">
    <source>
        <dbReference type="ARBA" id="ARBA00022723"/>
    </source>
</evidence>
<dbReference type="GO" id="GO:0046872">
    <property type="term" value="F:metal ion binding"/>
    <property type="evidence" value="ECO:0007669"/>
    <property type="project" value="UniProtKB-KW"/>
</dbReference>
<proteinExistence type="predicted"/>
<dbReference type="SFLD" id="SFLDG01065">
    <property type="entry name" value="anaerobic_coproporphyrinogen-I"/>
    <property type="match status" value="1"/>
</dbReference>
<dbReference type="InterPro" id="IPR006638">
    <property type="entry name" value="Elp3/MiaA/NifB-like_rSAM"/>
</dbReference>
<keyword evidence="3" id="KW-0408">Iron</keyword>
<evidence type="ECO:0000256" key="1">
    <source>
        <dbReference type="ARBA" id="ARBA00022691"/>
    </source>
</evidence>
<dbReference type="SFLD" id="SFLDF00310">
    <property type="entry name" value="oxygen-independent_coproporphy"/>
    <property type="match status" value="1"/>
</dbReference>
<keyword evidence="4" id="KW-0411">Iron-sulfur</keyword>
<dbReference type="SFLD" id="SFLDS00029">
    <property type="entry name" value="Radical_SAM"/>
    <property type="match status" value="1"/>
</dbReference>
<dbReference type="GO" id="GO:0006779">
    <property type="term" value="P:porphyrin-containing compound biosynthetic process"/>
    <property type="evidence" value="ECO:0007669"/>
    <property type="project" value="TreeGrafter"/>
</dbReference>
<name>A0A1W2A1S7_9FIRM</name>
<feature type="domain" description="Radical SAM core" evidence="5">
    <location>
        <begin position="110"/>
        <end position="360"/>
    </location>
</feature>
<dbReference type="Proteomes" id="UP000192790">
    <property type="component" value="Unassembled WGS sequence"/>
</dbReference>
<dbReference type="PANTHER" id="PTHR13932:SF1">
    <property type="entry name" value="OXYGEN-INDEPENDENT COPROPORPHYRINOGEN-III OXIDASE-LIKE PROTEIN HEMZ"/>
    <property type="match status" value="1"/>
</dbReference>
<dbReference type="RefSeq" id="WP_242942789.1">
    <property type="nucleotide sequence ID" value="NZ_FWXW01000003.1"/>
</dbReference>
<keyword evidence="2" id="KW-0479">Metal-binding</keyword>
<evidence type="ECO:0000256" key="3">
    <source>
        <dbReference type="ARBA" id="ARBA00023004"/>
    </source>
</evidence>
<dbReference type="GO" id="GO:0003824">
    <property type="term" value="F:catalytic activity"/>
    <property type="evidence" value="ECO:0007669"/>
    <property type="project" value="InterPro"/>
</dbReference>
<dbReference type="EMBL" id="FWXW01000003">
    <property type="protein sequence ID" value="SMC54614.1"/>
    <property type="molecule type" value="Genomic_DNA"/>
</dbReference>
<keyword evidence="1" id="KW-0949">S-adenosyl-L-methionine</keyword>
<evidence type="ECO:0000313" key="7">
    <source>
        <dbReference type="Proteomes" id="UP000192790"/>
    </source>
</evidence>
<dbReference type="InterPro" id="IPR034505">
    <property type="entry name" value="Coproporphyrinogen-III_oxidase"/>
</dbReference>
<reference evidence="6 7" key="1">
    <citation type="submission" date="2017-04" db="EMBL/GenBank/DDBJ databases">
        <authorList>
            <person name="Afonso C.L."/>
            <person name="Miller P.J."/>
            <person name="Scott M.A."/>
            <person name="Spackman E."/>
            <person name="Goraichik I."/>
            <person name="Dimitrov K.M."/>
            <person name="Suarez D.L."/>
            <person name="Swayne D.E."/>
        </authorList>
    </citation>
    <scope>NUCLEOTIDE SEQUENCE [LARGE SCALE GENOMIC DNA]</scope>
    <source>
        <strain evidence="6 7">DSM 12816</strain>
    </source>
</reference>
<dbReference type="GO" id="GO:0005737">
    <property type="term" value="C:cytoplasm"/>
    <property type="evidence" value="ECO:0007669"/>
    <property type="project" value="TreeGrafter"/>
</dbReference>
<dbReference type="GO" id="GO:0051539">
    <property type="term" value="F:4 iron, 4 sulfur cluster binding"/>
    <property type="evidence" value="ECO:0007669"/>
    <property type="project" value="TreeGrafter"/>
</dbReference>
<dbReference type="SFLD" id="SFLDG01082">
    <property type="entry name" value="B12-binding_domain_containing"/>
    <property type="match status" value="1"/>
</dbReference>
<dbReference type="Gene3D" id="3.20.20.70">
    <property type="entry name" value="Aldolase class I"/>
    <property type="match status" value="1"/>
</dbReference>
<dbReference type="InterPro" id="IPR013785">
    <property type="entry name" value="Aldolase_TIM"/>
</dbReference>
<sequence>MTHLQYGGERYEGRARIPVSRLTGKLETDRLLQQTIKRSFFRAACRATGQTPPWGSLTGIRPAKIVTRIFDGGGDRAAAEGILREVYSVTADRRRLCIDAAEAGLKARRDLGEREISLYVGIPFCPTRCAYCSFVSHSTEKSFRLVEPYLAALEEEIRRAGELVRQGGYRVSTVYIGGGTPTTLSAEQLERLLGRLSDSFDLSGLREYTVEAGRPDTITEEKLRALKAGGADRISINPQTMDDRVLAAIGRNHSTKQTGDAFLLARKAGFEKINMDLIAGLPQDSTEGFRDSLTRVLDMRPENITVHTLSLKKGSRLMLEGGNLPSAGEVEAMLDFASFRLRAAGFFPYYLYRQKFMSGNFENVGWTRPGFEGLYNIYIMEELQTILALGGGGTTKLVDPKSGRIERIFNPKYPYEYIAGIEAVLRNKARFLDFPQPAARS</sequence>
<keyword evidence="7" id="KW-1185">Reference proteome</keyword>
<protein>
    <submittedName>
        <fullName evidence="6">Oxygen-independent coproporphyrinogen-3 oxidase</fullName>
    </submittedName>
</protein>
<evidence type="ECO:0000259" key="5">
    <source>
        <dbReference type="PROSITE" id="PS51918"/>
    </source>
</evidence>
<dbReference type="STRING" id="1122930.SAMN02745168_1405"/>
<gene>
    <name evidence="6" type="ORF">SAMN02745168_1405</name>
</gene>
<evidence type="ECO:0000256" key="4">
    <source>
        <dbReference type="ARBA" id="ARBA00023014"/>
    </source>
</evidence>
<dbReference type="Pfam" id="PF04055">
    <property type="entry name" value="Radical_SAM"/>
    <property type="match status" value="1"/>
</dbReference>
<dbReference type="InterPro" id="IPR058240">
    <property type="entry name" value="rSAM_sf"/>
</dbReference>
<dbReference type="InterPro" id="IPR007197">
    <property type="entry name" value="rSAM"/>
</dbReference>
<dbReference type="SMART" id="SM00729">
    <property type="entry name" value="Elp3"/>
    <property type="match status" value="1"/>
</dbReference>
<dbReference type="AlphaFoldDB" id="A0A1W2A1S7"/>
<accession>A0A1W2A1S7</accession>